<keyword evidence="4 10" id="KW-0812">Transmembrane</keyword>
<dbReference type="GO" id="GO:0005385">
    <property type="term" value="F:zinc ion transmembrane transporter activity"/>
    <property type="evidence" value="ECO:0007669"/>
    <property type="project" value="UniProtKB-UniRule"/>
</dbReference>
<accession>A0AA39R6D8</accession>
<dbReference type="GO" id="GO:0005789">
    <property type="term" value="C:endoplasmic reticulum membrane"/>
    <property type="evidence" value="ECO:0007669"/>
    <property type="project" value="UniProtKB-SubCell"/>
</dbReference>
<feature type="region of interest" description="Disordered" evidence="9">
    <location>
        <begin position="698"/>
        <end position="822"/>
    </location>
</feature>
<dbReference type="GO" id="GO:0031410">
    <property type="term" value="C:cytoplasmic vesicle"/>
    <property type="evidence" value="ECO:0007669"/>
    <property type="project" value="TreeGrafter"/>
</dbReference>
<dbReference type="GO" id="GO:0006882">
    <property type="term" value="P:intracellular zinc ion homeostasis"/>
    <property type="evidence" value="ECO:0007669"/>
    <property type="project" value="InterPro"/>
</dbReference>
<feature type="compositionally biased region" description="Polar residues" evidence="9">
    <location>
        <begin position="366"/>
        <end position="390"/>
    </location>
</feature>
<comment type="function">
    <text evidence="8">Functions as a zinc transporter.</text>
</comment>
<feature type="transmembrane region" description="Helical" evidence="10">
    <location>
        <begin position="642"/>
        <end position="661"/>
    </location>
</feature>
<keyword evidence="13" id="KW-1185">Reference proteome</keyword>
<feature type="compositionally biased region" description="Basic residues" evidence="9">
    <location>
        <begin position="800"/>
        <end position="819"/>
    </location>
</feature>
<feature type="transmembrane region" description="Helical" evidence="10">
    <location>
        <begin position="673"/>
        <end position="694"/>
    </location>
</feature>
<reference evidence="12" key="1">
    <citation type="submission" date="2023-03" db="EMBL/GenBank/DDBJ databases">
        <title>Complete genome of Cladonia borealis.</title>
        <authorList>
            <person name="Park H."/>
        </authorList>
    </citation>
    <scope>NUCLEOTIDE SEQUENCE</scope>
    <source>
        <strain evidence="12">ANT050790</strain>
    </source>
</reference>
<sequence length="976" mass="105846">MATTYALPSTLNGHTGGHHGHSHSRKAAIQRNSLQYASVNNGGYQMNAGPTIDNQSRAEMLPQHQAHKFAEMPVETHQKESFPTLQLPSPHPSFSTPTGARSKSTERRKSVGLPTHLHLGNGSNEYGFPAPTANQRFRATSIGPGESIKSITITEAISSILVPLPYVLTSLTLGALLAAQSAESNKKGLFRHASLHLQARQEWPIVCTITSITLVTVGLKGKIWQPPAALDRRKKSLAGIEDLEKPNWSVTARRILGRILSVGLPFYATSQLGAARVGLVMLVGLASNITGIDNESTDLTKAQGWKRLLSHRRWTLASIILQILCDLSGLTIDSRAFDIWLGYLALGLSVLILPPPFPSSRPKSSVATSSGPVSESKPSAVFSTPWQTPGQVEPRSPKMHMVSPMISSQQDVDITLWGGLALLMFSLTVNLLYNHGQALSMGQLFWNSISGLAAAVVLTAAEPKSLRSNKGLGLVLGSLTSSLAITQMGGGTWGSFSYQSILVGIAFAALKYDIHRASSLSSHSNHHHHHHAPKTQVHEYGQMSRFSAKLVQSIPQWPLLHSILVEKDSRRIFYFMCLNFAFMLVQTFYGLVTGSLGLLSDSIHMFFDCLALVVGLCAAVMSKWPPSERFPYGYGKMDTLAGFANGIFLMLISVEIIYEAIERLAEGDRINKIGELLTVSSLGLIVNIVGMTAFGHAHHGHGHSHGGHDHGGDSHADHDHTGHNHGEECSHDDHSNHDHSHHDHSHHNHPHNDHDHSPPKQTHPLSSVQTHNHHLDHLSTGPSPSPSVYSSFPATPSKPVHSHSHAHGHGSHGHGHHHHGNENMEGIYLHVLADTLGSVAVVISTVLIHYTGWSGFDPLASCLIAILIFLSAVPLVKSSARTLLLTVPDDTEYDLREALAGLAGLRGVVGYAVPKFWLEAGENRKVLGVIHVIAGKGTDLEDVRERAVSYLTGRHMDVVVQVEREGNGRCWCQAGK</sequence>
<dbReference type="InterPro" id="IPR045316">
    <property type="entry name" value="Msc2-like"/>
</dbReference>
<feature type="compositionally biased region" description="Polar residues" evidence="9">
    <location>
        <begin position="81"/>
        <end position="102"/>
    </location>
</feature>
<evidence type="ECO:0000259" key="11">
    <source>
        <dbReference type="Pfam" id="PF01545"/>
    </source>
</evidence>
<dbReference type="EMBL" id="JAFEKC020000005">
    <property type="protein sequence ID" value="KAK0514640.1"/>
    <property type="molecule type" value="Genomic_DNA"/>
</dbReference>
<evidence type="ECO:0000256" key="9">
    <source>
        <dbReference type="SAM" id="MobiDB-lite"/>
    </source>
</evidence>
<evidence type="ECO:0000256" key="1">
    <source>
        <dbReference type="ARBA" id="ARBA00004141"/>
    </source>
</evidence>
<evidence type="ECO:0000256" key="5">
    <source>
        <dbReference type="ARBA" id="ARBA00022989"/>
    </source>
</evidence>
<dbReference type="Gene3D" id="1.20.1510.10">
    <property type="entry name" value="Cation efflux protein transmembrane domain"/>
    <property type="match status" value="2"/>
</dbReference>
<evidence type="ECO:0000256" key="7">
    <source>
        <dbReference type="ARBA" id="ARBA00023136"/>
    </source>
</evidence>
<evidence type="ECO:0000256" key="3">
    <source>
        <dbReference type="ARBA" id="ARBA00022448"/>
    </source>
</evidence>
<evidence type="ECO:0000256" key="10">
    <source>
        <dbReference type="SAM" id="Phobius"/>
    </source>
</evidence>
<dbReference type="PANTHER" id="PTHR45755">
    <property type="match status" value="1"/>
</dbReference>
<feature type="compositionally biased region" description="Polar residues" evidence="9">
    <location>
        <begin position="1"/>
        <end position="12"/>
    </location>
</feature>
<dbReference type="InterPro" id="IPR002524">
    <property type="entry name" value="Cation_efflux"/>
</dbReference>
<dbReference type="AlphaFoldDB" id="A0AA39R6D8"/>
<dbReference type="GO" id="GO:0005794">
    <property type="term" value="C:Golgi apparatus"/>
    <property type="evidence" value="ECO:0007669"/>
    <property type="project" value="TreeGrafter"/>
</dbReference>
<dbReference type="SUPFAM" id="SSF161111">
    <property type="entry name" value="Cation efflux protein transmembrane domain-like"/>
    <property type="match status" value="1"/>
</dbReference>
<evidence type="ECO:0000256" key="4">
    <source>
        <dbReference type="ARBA" id="ARBA00022692"/>
    </source>
</evidence>
<keyword evidence="3 8" id="KW-0813">Transport</keyword>
<evidence type="ECO:0000256" key="2">
    <source>
        <dbReference type="ARBA" id="ARBA00008873"/>
    </source>
</evidence>
<feature type="transmembrane region" description="Helical" evidence="10">
    <location>
        <begin position="572"/>
        <end position="591"/>
    </location>
</feature>
<feature type="region of interest" description="Disordered" evidence="9">
    <location>
        <begin position="1"/>
        <end position="28"/>
    </location>
</feature>
<dbReference type="Proteomes" id="UP001166286">
    <property type="component" value="Unassembled WGS sequence"/>
</dbReference>
<evidence type="ECO:0000313" key="13">
    <source>
        <dbReference type="Proteomes" id="UP001166286"/>
    </source>
</evidence>
<name>A0AA39R6D8_9LECA</name>
<feature type="domain" description="Cation efflux protein transmembrane" evidence="11">
    <location>
        <begin position="572"/>
        <end position="884"/>
    </location>
</feature>
<feature type="region of interest" description="Disordered" evidence="9">
    <location>
        <begin position="79"/>
        <end position="125"/>
    </location>
</feature>
<dbReference type="InterPro" id="IPR027469">
    <property type="entry name" value="Cation_efflux_TMD_sf"/>
</dbReference>
<comment type="caution">
    <text evidence="12">The sequence shown here is derived from an EMBL/GenBank/DDBJ whole genome shotgun (WGS) entry which is preliminary data.</text>
</comment>
<feature type="transmembrane region" description="Helical" evidence="10">
    <location>
        <begin position="603"/>
        <end position="621"/>
    </location>
</feature>
<keyword evidence="7 10" id="KW-0472">Membrane</keyword>
<proteinExistence type="inferred from homology"/>
<comment type="subcellular location">
    <subcellularLocation>
        <location evidence="8">Endoplasmic reticulum membrane</location>
        <topology evidence="8">Multi-pass membrane protein</topology>
    </subcellularLocation>
    <subcellularLocation>
        <location evidence="1">Membrane</location>
        <topology evidence="1">Multi-pass membrane protein</topology>
    </subcellularLocation>
</comment>
<feature type="transmembrane region" description="Helical" evidence="10">
    <location>
        <begin position="414"/>
        <end position="432"/>
    </location>
</feature>
<keyword evidence="6 8" id="KW-0406">Ion transport</keyword>
<feature type="transmembrane region" description="Helical" evidence="10">
    <location>
        <begin position="444"/>
        <end position="461"/>
    </location>
</feature>
<feature type="transmembrane region" description="Helical" evidence="10">
    <location>
        <begin position="496"/>
        <end position="514"/>
    </location>
</feature>
<keyword evidence="8" id="KW-0256">Endoplasmic reticulum</keyword>
<dbReference type="NCBIfam" id="TIGR01297">
    <property type="entry name" value="CDF"/>
    <property type="match status" value="1"/>
</dbReference>
<dbReference type="Pfam" id="PF01545">
    <property type="entry name" value="Cation_efflux"/>
    <property type="match status" value="1"/>
</dbReference>
<evidence type="ECO:0000313" key="12">
    <source>
        <dbReference type="EMBL" id="KAK0514640.1"/>
    </source>
</evidence>
<feature type="compositionally biased region" description="Low complexity" evidence="9">
    <location>
        <begin position="779"/>
        <end position="793"/>
    </location>
</feature>
<evidence type="ECO:0000256" key="6">
    <source>
        <dbReference type="ARBA" id="ARBA00023065"/>
    </source>
</evidence>
<protein>
    <recommendedName>
        <fullName evidence="8">Zinc transporter</fullName>
    </recommendedName>
</protein>
<dbReference type="PANTHER" id="PTHR45755:SF4">
    <property type="entry name" value="ZINC TRANSPORTER 7"/>
    <property type="match status" value="1"/>
</dbReference>
<feature type="compositionally biased region" description="Basic and acidic residues" evidence="9">
    <location>
        <begin position="706"/>
        <end position="741"/>
    </location>
</feature>
<gene>
    <name evidence="12" type="ORF">JMJ35_003257</name>
</gene>
<dbReference type="GO" id="GO:1904257">
    <property type="term" value="P:zinc ion import into Golgi lumen"/>
    <property type="evidence" value="ECO:0007669"/>
    <property type="project" value="TreeGrafter"/>
</dbReference>
<feature type="region of interest" description="Disordered" evidence="9">
    <location>
        <begin position="358"/>
        <end position="397"/>
    </location>
</feature>
<feature type="compositionally biased region" description="Basic residues" evidence="9">
    <location>
        <begin position="16"/>
        <end position="28"/>
    </location>
</feature>
<organism evidence="12 13">
    <name type="scientific">Cladonia borealis</name>
    <dbReference type="NCBI Taxonomy" id="184061"/>
    <lineage>
        <taxon>Eukaryota</taxon>
        <taxon>Fungi</taxon>
        <taxon>Dikarya</taxon>
        <taxon>Ascomycota</taxon>
        <taxon>Pezizomycotina</taxon>
        <taxon>Lecanoromycetes</taxon>
        <taxon>OSLEUM clade</taxon>
        <taxon>Lecanoromycetidae</taxon>
        <taxon>Lecanorales</taxon>
        <taxon>Lecanorineae</taxon>
        <taxon>Cladoniaceae</taxon>
        <taxon>Cladonia</taxon>
    </lineage>
</organism>
<feature type="transmembrane region" description="Helical" evidence="10">
    <location>
        <begin position="858"/>
        <end position="876"/>
    </location>
</feature>
<keyword evidence="5 10" id="KW-1133">Transmembrane helix</keyword>
<evidence type="ECO:0000256" key="8">
    <source>
        <dbReference type="RuleBase" id="RU369017"/>
    </source>
</evidence>
<dbReference type="InterPro" id="IPR058533">
    <property type="entry name" value="Cation_efflux_TM"/>
</dbReference>
<comment type="similarity">
    <text evidence="2 8">Belongs to the cation diffusion facilitator (CDF) transporter (TC 2.A.4) family. SLC30A subfamily.</text>
</comment>
<feature type="transmembrane region" description="Helical" evidence="10">
    <location>
        <begin position="827"/>
        <end position="852"/>
    </location>
</feature>